<proteinExistence type="predicted"/>
<dbReference type="Gene3D" id="3.30.420.10">
    <property type="entry name" value="Ribonuclease H-like superfamily/Ribonuclease H"/>
    <property type="match status" value="1"/>
</dbReference>
<dbReference type="GO" id="GO:0015074">
    <property type="term" value="P:DNA integration"/>
    <property type="evidence" value="ECO:0007669"/>
    <property type="project" value="InterPro"/>
</dbReference>
<sequence length="290" mass="32674">MAIIVTDQGTQFESKAWQNMLAVLGTKRQWTTPYNYSSNGMVERFHRRLKDAFRALQLDQWSDELPLVLLTHRTTMKEDLQHLPAELVFREDLRLPGQVTLQEVGTTNHSFLPTLKHAIKNAQLTPTRQQSRPSYTPAVLHTAPYVFLRTDAHRSPLQPVYTGPHPVLTRTDATVTLNIDGRPYIMSWERVKPAHVSTTLNATPNDTLHQPPHSTHAPRRPSLLPTPHSTTTQHPHHSHTCYSCTPSTTPPLSCTISTHRHTHCLGTPVTASPLSCTVITHCPTRHTVTH</sequence>
<feature type="region of interest" description="Disordered" evidence="1">
    <location>
        <begin position="199"/>
        <end position="244"/>
    </location>
</feature>
<dbReference type="InterPro" id="IPR036397">
    <property type="entry name" value="RNaseH_sf"/>
</dbReference>
<dbReference type="SUPFAM" id="SSF53098">
    <property type="entry name" value="Ribonuclease H-like"/>
    <property type="match status" value="1"/>
</dbReference>
<reference evidence="3" key="1">
    <citation type="submission" date="2023-10" db="EMBL/GenBank/DDBJ databases">
        <title>Genome assemblies of two species of porcelain crab, Petrolisthes cinctipes and Petrolisthes manimaculis (Anomura: Porcellanidae).</title>
        <authorList>
            <person name="Angst P."/>
        </authorList>
    </citation>
    <scope>NUCLEOTIDE SEQUENCE</scope>
    <source>
        <strain evidence="3">PB745_01</strain>
        <tissue evidence="3">Gill</tissue>
    </source>
</reference>
<evidence type="ECO:0000259" key="2">
    <source>
        <dbReference type="PROSITE" id="PS50994"/>
    </source>
</evidence>
<comment type="caution">
    <text evidence="3">The sequence shown here is derived from an EMBL/GenBank/DDBJ whole genome shotgun (WGS) entry which is preliminary data.</text>
</comment>
<protein>
    <recommendedName>
        <fullName evidence="2">Integrase catalytic domain-containing protein</fullName>
    </recommendedName>
</protein>
<feature type="compositionally biased region" description="Polar residues" evidence="1">
    <location>
        <begin position="199"/>
        <end position="208"/>
    </location>
</feature>
<feature type="compositionally biased region" description="Low complexity" evidence="1">
    <location>
        <begin position="221"/>
        <end position="233"/>
    </location>
</feature>
<dbReference type="PANTHER" id="PTHR38681">
    <property type="entry name" value="RETROVIRUS-RELATED POL POLYPROTEIN FROM TRANSPOSON 412-LIKE PROTEIN-RELATED"/>
    <property type="match status" value="1"/>
</dbReference>
<dbReference type="InterPro" id="IPR012337">
    <property type="entry name" value="RNaseH-like_sf"/>
</dbReference>
<dbReference type="InterPro" id="IPR001584">
    <property type="entry name" value="Integrase_cat-core"/>
</dbReference>
<evidence type="ECO:0000256" key="1">
    <source>
        <dbReference type="SAM" id="MobiDB-lite"/>
    </source>
</evidence>
<dbReference type="GO" id="GO:0003676">
    <property type="term" value="F:nucleic acid binding"/>
    <property type="evidence" value="ECO:0007669"/>
    <property type="project" value="InterPro"/>
</dbReference>
<dbReference type="PANTHER" id="PTHR38681:SF1">
    <property type="entry name" value="RETROVIRUS-RELATED POL POLYPROTEIN FROM TRANSPOSON 412-LIKE PROTEIN"/>
    <property type="match status" value="1"/>
</dbReference>
<name>A0AAE1KUH7_PETCI</name>
<feature type="domain" description="Integrase catalytic" evidence="2">
    <location>
        <begin position="1"/>
        <end position="108"/>
    </location>
</feature>
<gene>
    <name evidence="3" type="ORF">Pcinc_011373</name>
</gene>
<dbReference type="PROSITE" id="PS50994">
    <property type="entry name" value="INTEGRASE"/>
    <property type="match status" value="1"/>
</dbReference>
<evidence type="ECO:0000313" key="3">
    <source>
        <dbReference type="EMBL" id="KAK3884362.1"/>
    </source>
</evidence>
<keyword evidence="4" id="KW-1185">Reference proteome</keyword>
<accession>A0AAE1KUH7</accession>
<organism evidence="3 4">
    <name type="scientific">Petrolisthes cinctipes</name>
    <name type="common">Flat porcelain crab</name>
    <dbReference type="NCBI Taxonomy" id="88211"/>
    <lineage>
        <taxon>Eukaryota</taxon>
        <taxon>Metazoa</taxon>
        <taxon>Ecdysozoa</taxon>
        <taxon>Arthropoda</taxon>
        <taxon>Crustacea</taxon>
        <taxon>Multicrustacea</taxon>
        <taxon>Malacostraca</taxon>
        <taxon>Eumalacostraca</taxon>
        <taxon>Eucarida</taxon>
        <taxon>Decapoda</taxon>
        <taxon>Pleocyemata</taxon>
        <taxon>Anomura</taxon>
        <taxon>Galatheoidea</taxon>
        <taxon>Porcellanidae</taxon>
        <taxon>Petrolisthes</taxon>
    </lineage>
</organism>
<dbReference type="Proteomes" id="UP001286313">
    <property type="component" value="Unassembled WGS sequence"/>
</dbReference>
<evidence type="ECO:0000313" key="4">
    <source>
        <dbReference type="Proteomes" id="UP001286313"/>
    </source>
</evidence>
<dbReference type="AlphaFoldDB" id="A0AAE1KUH7"/>
<dbReference type="EMBL" id="JAWQEG010000891">
    <property type="protein sequence ID" value="KAK3884362.1"/>
    <property type="molecule type" value="Genomic_DNA"/>
</dbReference>